<protein>
    <recommendedName>
        <fullName evidence="4">SRCR domain-containing protein</fullName>
    </recommendedName>
</protein>
<feature type="chain" id="PRO_5035249805" description="SRCR domain-containing protein" evidence="1">
    <location>
        <begin position="29"/>
        <end position="380"/>
    </location>
</feature>
<organism evidence="2 3">
    <name type="scientific">Diacronema lutheri</name>
    <name type="common">Unicellular marine alga</name>
    <name type="synonym">Monochrysis lutheri</name>
    <dbReference type="NCBI Taxonomy" id="2081491"/>
    <lineage>
        <taxon>Eukaryota</taxon>
        <taxon>Haptista</taxon>
        <taxon>Haptophyta</taxon>
        <taxon>Pavlovophyceae</taxon>
        <taxon>Pavlovales</taxon>
        <taxon>Pavlovaceae</taxon>
        <taxon>Diacronema</taxon>
    </lineage>
</organism>
<keyword evidence="3" id="KW-1185">Reference proteome</keyword>
<accession>A0A8J6CAB8</accession>
<comment type="caution">
    <text evidence="2">The sequence shown here is derived from an EMBL/GenBank/DDBJ whole genome shotgun (WGS) entry which is preliminary data.</text>
</comment>
<proteinExistence type="predicted"/>
<feature type="signal peptide" evidence="1">
    <location>
        <begin position="1"/>
        <end position="28"/>
    </location>
</feature>
<evidence type="ECO:0000313" key="3">
    <source>
        <dbReference type="Proteomes" id="UP000751190"/>
    </source>
</evidence>
<dbReference type="OrthoDB" id="10465132at2759"/>
<dbReference type="AlphaFoldDB" id="A0A8J6CAB8"/>
<evidence type="ECO:0000256" key="1">
    <source>
        <dbReference type="SAM" id="SignalP"/>
    </source>
</evidence>
<keyword evidence="1" id="KW-0732">Signal</keyword>
<sequence>MAKVAHALGAGVVVLCTAALLAAHGGGGLPSLLGQDDPSAVPPFVGHGPCVISQFLPAMSCSKDPESPQCCGGLRATFEARCSCRDLPGIVRSHGGSNLGLLDNYVRCGFTSGVDVNGDPIPPVDYVTEHQGCADRKQWCNDGLHNIDVRLTESDKGYAQLHDAASGWVYTSAESSNAHRTAAAICAALGYAGVLSGEVKQGVHASKHLDCPAPESLISECAAANVPLQEGGLYVRCDRQGKFGPRSELCLRQGQSGWAYNNLACWPSDRTGIDVGLHTRKPGAAHTLCGTAGVNESRVMWYDGFQDDFFSFSTMRTAGGRLVSAQLITDELPGRDLLTPGELEMGDRKEGLRMWQSSNTSLKAAFRSYFAGHANLLRRQ</sequence>
<gene>
    <name evidence="2" type="ORF">KFE25_000768</name>
</gene>
<name>A0A8J6CAB8_DIALT</name>
<evidence type="ECO:0000313" key="2">
    <source>
        <dbReference type="EMBL" id="KAG8467452.1"/>
    </source>
</evidence>
<dbReference type="EMBL" id="JAGTXO010000006">
    <property type="protein sequence ID" value="KAG8467452.1"/>
    <property type="molecule type" value="Genomic_DNA"/>
</dbReference>
<reference evidence="2" key="1">
    <citation type="submission" date="2021-05" db="EMBL/GenBank/DDBJ databases">
        <title>The genome of the haptophyte Pavlova lutheri (Diacronema luteri, Pavlovales) - a model for lipid biosynthesis in eukaryotic algae.</title>
        <authorList>
            <person name="Hulatt C.J."/>
            <person name="Posewitz M.C."/>
        </authorList>
    </citation>
    <scope>NUCLEOTIDE SEQUENCE</scope>
    <source>
        <strain evidence="2">NIVA-4/92</strain>
    </source>
</reference>
<dbReference type="Proteomes" id="UP000751190">
    <property type="component" value="Unassembled WGS sequence"/>
</dbReference>
<evidence type="ECO:0008006" key="4">
    <source>
        <dbReference type="Google" id="ProtNLM"/>
    </source>
</evidence>